<dbReference type="InterPro" id="IPR001650">
    <property type="entry name" value="Helicase_C-like"/>
</dbReference>
<dbReference type="SMART" id="SM00487">
    <property type="entry name" value="DEXDc"/>
    <property type="match status" value="1"/>
</dbReference>
<dbReference type="SUPFAM" id="SSF52540">
    <property type="entry name" value="P-loop containing nucleoside triphosphate hydrolases"/>
    <property type="match status" value="1"/>
</dbReference>
<dbReference type="GO" id="GO:0016787">
    <property type="term" value="F:hydrolase activity"/>
    <property type="evidence" value="ECO:0007669"/>
    <property type="project" value="UniProtKB-KW"/>
</dbReference>
<feature type="domain" description="Helicase ATP-binding" evidence="10">
    <location>
        <begin position="75"/>
        <end position="244"/>
    </location>
</feature>
<evidence type="ECO:0000256" key="2">
    <source>
        <dbReference type="ARBA" id="ARBA00022741"/>
    </source>
</evidence>
<keyword evidence="5 8" id="KW-0067">ATP-binding</keyword>
<dbReference type="AlphaFoldDB" id="A0A0F4ZKQ6"/>
<dbReference type="PANTHER" id="PTHR47958">
    <property type="entry name" value="ATP-DEPENDENT RNA HELICASE DBP3"/>
    <property type="match status" value="1"/>
</dbReference>
<keyword evidence="14" id="KW-1185">Reference proteome</keyword>
<dbReference type="GO" id="GO:0044614">
    <property type="term" value="C:nuclear pore cytoplasmic filaments"/>
    <property type="evidence" value="ECO:0007669"/>
    <property type="project" value="EnsemblFungi"/>
</dbReference>
<keyword evidence="2 8" id="KW-0547">Nucleotide-binding</keyword>
<dbReference type="EC" id="3.6.4.13" evidence="1"/>
<evidence type="ECO:0000256" key="5">
    <source>
        <dbReference type="ARBA" id="ARBA00022840"/>
    </source>
</evidence>
<evidence type="ECO:0000256" key="6">
    <source>
        <dbReference type="ARBA" id="ARBA00047984"/>
    </source>
</evidence>
<evidence type="ECO:0000313" key="13">
    <source>
        <dbReference type="EMBL" id="KKA30711.1"/>
    </source>
</evidence>
<name>A0A0F4ZKQ6_9PEZI</name>
<accession>A0A0F4ZKQ6</accession>
<dbReference type="CDD" id="cd18787">
    <property type="entry name" value="SF2_C_DEAD"/>
    <property type="match status" value="1"/>
</dbReference>
<keyword evidence="4 8" id="KW-0347">Helicase</keyword>
<dbReference type="InterPro" id="IPR014001">
    <property type="entry name" value="Helicase_ATP-bd"/>
</dbReference>
<evidence type="ECO:0000256" key="1">
    <source>
        <dbReference type="ARBA" id="ARBA00012552"/>
    </source>
</evidence>
<comment type="catalytic activity">
    <reaction evidence="6">
        <text>ATP + H2O = ADP + phosphate + H(+)</text>
        <dbReference type="Rhea" id="RHEA:13065"/>
        <dbReference type="ChEBI" id="CHEBI:15377"/>
        <dbReference type="ChEBI" id="CHEBI:15378"/>
        <dbReference type="ChEBI" id="CHEBI:30616"/>
        <dbReference type="ChEBI" id="CHEBI:43474"/>
        <dbReference type="ChEBI" id="CHEBI:456216"/>
        <dbReference type="EC" id="3.6.4.13"/>
    </reaction>
</comment>
<evidence type="ECO:0000256" key="9">
    <source>
        <dbReference type="SAM" id="MobiDB-lite"/>
    </source>
</evidence>
<dbReference type="InterPro" id="IPR014014">
    <property type="entry name" value="RNA_helicase_DEAD_Q_motif"/>
</dbReference>
<dbReference type="InterPro" id="IPR011545">
    <property type="entry name" value="DEAD/DEAH_box_helicase_dom"/>
</dbReference>
<evidence type="ECO:0000256" key="8">
    <source>
        <dbReference type="RuleBase" id="RU000492"/>
    </source>
</evidence>
<dbReference type="GO" id="GO:0006409">
    <property type="term" value="P:tRNA export from nucleus"/>
    <property type="evidence" value="ECO:0007669"/>
    <property type="project" value="EnsemblFungi"/>
</dbReference>
<dbReference type="GO" id="GO:0003724">
    <property type="term" value="F:RNA helicase activity"/>
    <property type="evidence" value="ECO:0007669"/>
    <property type="project" value="UniProtKB-EC"/>
</dbReference>
<protein>
    <recommendedName>
        <fullName evidence="1">RNA helicase</fullName>
        <ecNumber evidence="1">3.6.4.13</ecNumber>
    </recommendedName>
</protein>
<dbReference type="InterPro" id="IPR027417">
    <property type="entry name" value="P-loop_NTPase"/>
</dbReference>
<comment type="similarity">
    <text evidence="8">Belongs to the DEAD box helicase family.</text>
</comment>
<feature type="domain" description="Helicase C-terminal" evidence="11">
    <location>
        <begin position="255"/>
        <end position="430"/>
    </location>
</feature>
<dbReference type="GO" id="GO:0005524">
    <property type="term" value="F:ATP binding"/>
    <property type="evidence" value="ECO:0007669"/>
    <property type="project" value="UniProtKB-KW"/>
</dbReference>
<feature type="short sequence motif" description="Q motif" evidence="7">
    <location>
        <begin position="42"/>
        <end position="70"/>
    </location>
</feature>
<feature type="domain" description="DEAD-box RNA helicase Q" evidence="12">
    <location>
        <begin position="42"/>
        <end position="70"/>
    </location>
</feature>
<dbReference type="PROSITE" id="PS00039">
    <property type="entry name" value="DEAD_ATP_HELICASE"/>
    <property type="match status" value="1"/>
</dbReference>
<proteinExistence type="inferred from homology"/>
<dbReference type="InterPro" id="IPR000629">
    <property type="entry name" value="RNA-helicase_DEAD-box_CS"/>
</dbReference>
<sequence>MAEEAEQATPAGGPGLWDSTADVKVTLNDLQGDESTPFYSAVTFADLPISDEIKKALSALGFLKPSKIQATGIPLILKDPPQNVIAQSQSGTGKTAAFGIGSLSRVDLSQPEQPQVLALAPSRELARQIEAVFKQIGQFSEGLNIAAAVPGGYQRDASIKANVVVGTPGTVFDLIRRKQLDISMLKVLVIDEADNMLDQQGMGEQCMRIRQKLPQNVQVLLFSATYPPKVLAYASKFAPNAAELTLERGDQTVKGISQMYMDCPSEEDKYEILCKLYGLMTIGSSVIFVKTRESASEIQRRMEADGHRVSALHGAFDGADRDRLLEEFRTGKSKVLITTNVLARGIDVSTVSMVINYDIPMKGRGDAEPDPETYIHRIGRTGRFGRVGVSISFVYDRKSFNALKEITEMYSIELVQLDSEDWDLTEKKVQEVIKSNRAKASYAPSATDKLGMEPSA</sequence>
<dbReference type="GO" id="GO:0005934">
    <property type="term" value="C:cellular bud tip"/>
    <property type="evidence" value="ECO:0007669"/>
    <property type="project" value="EnsemblFungi"/>
</dbReference>
<dbReference type="Proteomes" id="UP000033483">
    <property type="component" value="Unassembled WGS sequence"/>
</dbReference>
<gene>
    <name evidence="13" type="ORF">TD95_004440</name>
</gene>
<dbReference type="PROSITE" id="PS51195">
    <property type="entry name" value="Q_MOTIF"/>
    <property type="match status" value="1"/>
</dbReference>
<dbReference type="Pfam" id="PF00270">
    <property type="entry name" value="DEAD"/>
    <property type="match status" value="1"/>
</dbReference>
<comment type="caution">
    <text evidence="13">The sequence shown here is derived from an EMBL/GenBank/DDBJ whole genome shotgun (WGS) entry which is preliminary data.</text>
</comment>
<dbReference type="GO" id="GO:0016973">
    <property type="term" value="P:poly(A)+ mRNA export from nucleus"/>
    <property type="evidence" value="ECO:0007669"/>
    <property type="project" value="EnsemblFungi"/>
</dbReference>
<dbReference type="Gene3D" id="3.40.50.300">
    <property type="entry name" value="P-loop containing nucleotide triphosphate hydrolases"/>
    <property type="match status" value="2"/>
</dbReference>
<dbReference type="GO" id="GO:0000822">
    <property type="term" value="F:inositol hexakisphosphate binding"/>
    <property type="evidence" value="ECO:0007669"/>
    <property type="project" value="EnsemblFungi"/>
</dbReference>
<evidence type="ECO:0000259" key="10">
    <source>
        <dbReference type="PROSITE" id="PS51192"/>
    </source>
</evidence>
<keyword evidence="3 8" id="KW-0378">Hydrolase</keyword>
<evidence type="ECO:0000256" key="7">
    <source>
        <dbReference type="PROSITE-ProRule" id="PRU00552"/>
    </source>
</evidence>
<dbReference type="OrthoDB" id="10265785at2759"/>
<dbReference type="PROSITE" id="PS51194">
    <property type="entry name" value="HELICASE_CTER"/>
    <property type="match status" value="1"/>
</dbReference>
<dbReference type="EMBL" id="LAEV01000301">
    <property type="protein sequence ID" value="KKA30711.1"/>
    <property type="molecule type" value="Genomic_DNA"/>
</dbReference>
<reference evidence="13 14" key="1">
    <citation type="submission" date="2015-03" db="EMBL/GenBank/DDBJ databases">
        <authorList>
            <person name="Radwan O."/>
            <person name="Al-Naeli F.A."/>
            <person name="Rendon G.A."/>
            <person name="Fields C."/>
        </authorList>
    </citation>
    <scope>NUCLEOTIDE SEQUENCE [LARGE SCALE GENOMIC DNA]</scope>
    <source>
        <strain evidence="13">CR-DP1</strain>
    </source>
</reference>
<dbReference type="SMART" id="SM00490">
    <property type="entry name" value="HELICc"/>
    <property type="match status" value="1"/>
</dbReference>
<dbReference type="CDD" id="cd17963">
    <property type="entry name" value="DEADc_DDX19_DDX25"/>
    <property type="match status" value="1"/>
</dbReference>
<evidence type="ECO:0000259" key="11">
    <source>
        <dbReference type="PROSITE" id="PS51194"/>
    </source>
</evidence>
<organism evidence="13 14">
    <name type="scientific">Thielaviopsis punctulata</name>
    <dbReference type="NCBI Taxonomy" id="72032"/>
    <lineage>
        <taxon>Eukaryota</taxon>
        <taxon>Fungi</taxon>
        <taxon>Dikarya</taxon>
        <taxon>Ascomycota</taxon>
        <taxon>Pezizomycotina</taxon>
        <taxon>Sordariomycetes</taxon>
        <taxon>Hypocreomycetidae</taxon>
        <taxon>Microascales</taxon>
        <taxon>Ceratocystidaceae</taxon>
        <taxon>Thielaviopsis</taxon>
    </lineage>
</organism>
<dbReference type="PROSITE" id="PS51192">
    <property type="entry name" value="HELICASE_ATP_BIND_1"/>
    <property type="match status" value="1"/>
</dbReference>
<evidence type="ECO:0000313" key="14">
    <source>
        <dbReference type="Proteomes" id="UP000033483"/>
    </source>
</evidence>
<dbReference type="GO" id="GO:0003676">
    <property type="term" value="F:nucleic acid binding"/>
    <property type="evidence" value="ECO:0007669"/>
    <property type="project" value="InterPro"/>
</dbReference>
<evidence type="ECO:0000256" key="4">
    <source>
        <dbReference type="ARBA" id="ARBA00022806"/>
    </source>
</evidence>
<dbReference type="GO" id="GO:0010494">
    <property type="term" value="C:cytoplasmic stress granule"/>
    <property type="evidence" value="ECO:0007669"/>
    <property type="project" value="EnsemblFungi"/>
</dbReference>
<evidence type="ECO:0000256" key="3">
    <source>
        <dbReference type="ARBA" id="ARBA00022801"/>
    </source>
</evidence>
<dbReference type="Pfam" id="PF00271">
    <property type="entry name" value="Helicase_C"/>
    <property type="match status" value="1"/>
</dbReference>
<dbReference type="GO" id="GO:0006415">
    <property type="term" value="P:translational termination"/>
    <property type="evidence" value="ECO:0007669"/>
    <property type="project" value="EnsemblFungi"/>
</dbReference>
<evidence type="ECO:0000259" key="12">
    <source>
        <dbReference type="PROSITE" id="PS51195"/>
    </source>
</evidence>
<feature type="region of interest" description="Disordered" evidence="9">
    <location>
        <begin position="437"/>
        <end position="456"/>
    </location>
</feature>